<evidence type="ECO:0000313" key="3">
    <source>
        <dbReference type="Proteomes" id="UP000673691"/>
    </source>
</evidence>
<dbReference type="OrthoDB" id="2139939at2759"/>
<reference evidence="2 3" key="1">
    <citation type="journal article" name="Sci. Rep.">
        <title>Genome-scale phylogenetic analyses confirm Olpidium as the closest living zoosporic fungus to the non-flagellated, terrestrial fungi.</title>
        <authorList>
            <person name="Chang Y."/>
            <person name="Rochon D."/>
            <person name="Sekimoto S."/>
            <person name="Wang Y."/>
            <person name="Chovatia M."/>
            <person name="Sandor L."/>
            <person name="Salamov A."/>
            <person name="Grigoriev I.V."/>
            <person name="Stajich J.E."/>
            <person name="Spatafora J.W."/>
        </authorList>
    </citation>
    <scope>NUCLEOTIDE SEQUENCE [LARGE SCALE GENOMIC DNA]</scope>
    <source>
        <strain evidence="2">S191</strain>
    </source>
</reference>
<comment type="caution">
    <text evidence="2">The sequence shown here is derived from an EMBL/GenBank/DDBJ whole genome shotgun (WGS) entry which is preliminary data.</text>
</comment>
<feature type="region of interest" description="Disordered" evidence="1">
    <location>
        <begin position="1"/>
        <end position="106"/>
    </location>
</feature>
<feature type="compositionally biased region" description="Basic and acidic residues" evidence="1">
    <location>
        <begin position="83"/>
        <end position="106"/>
    </location>
</feature>
<protein>
    <submittedName>
        <fullName evidence="2">Uncharacterized protein</fullName>
    </submittedName>
</protein>
<accession>A0A8H7ZY16</accession>
<feature type="compositionally biased region" description="Basic and acidic residues" evidence="1">
    <location>
        <begin position="53"/>
        <end position="67"/>
    </location>
</feature>
<organism evidence="2 3">
    <name type="scientific">Olpidium bornovanus</name>
    <dbReference type="NCBI Taxonomy" id="278681"/>
    <lineage>
        <taxon>Eukaryota</taxon>
        <taxon>Fungi</taxon>
        <taxon>Fungi incertae sedis</taxon>
        <taxon>Olpidiomycota</taxon>
        <taxon>Olpidiomycotina</taxon>
        <taxon>Olpidiomycetes</taxon>
        <taxon>Olpidiales</taxon>
        <taxon>Olpidiaceae</taxon>
        <taxon>Olpidium</taxon>
    </lineage>
</organism>
<sequence>MVKSYPNHPGVPNARQGCLPTGSTVTGTGTGARETGRAAASTVGATWSTGGPGDERAATTATRDMRNEATSSSLRQSKKRSHEHSGDVSDEEKGRNPDRARAERPVVDDDSRFEMNISHTPAHRQVSVDIDCRRVSEKFYDGIRSSQVDPKELTSYKWKFKNESEGRLEALRGIGTHDEFSPHGFCYR</sequence>
<keyword evidence="3" id="KW-1185">Reference proteome</keyword>
<dbReference type="Proteomes" id="UP000673691">
    <property type="component" value="Unassembled WGS sequence"/>
</dbReference>
<evidence type="ECO:0000313" key="2">
    <source>
        <dbReference type="EMBL" id="KAG5461475.1"/>
    </source>
</evidence>
<gene>
    <name evidence="2" type="ORF">BJ554DRAFT_6323</name>
</gene>
<dbReference type="EMBL" id="JAEFCI010003594">
    <property type="protein sequence ID" value="KAG5461475.1"/>
    <property type="molecule type" value="Genomic_DNA"/>
</dbReference>
<proteinExistence type="predicted"/>
<name>A0A8H7ZY16_9FUNG</name>
<evidence type="ECO:0000256" key="1">
    <source>
        <dbReference type="SAM" id="MobiDB-lite"/>
    </source>
</evidence>
<dbReference type="AlphaFoldDB" id="A0A8H7ZY16"/>
<feature type="compositionally biased region" description="Low complexity" evidence="1">
    <location>
        <begin position="21"/>
        <end position="40"/>
    </location>
</feature>